<dbReference type="AlphaFoldDB" id="A0A212RTR4"/>
<feature type="region of interest" description="Disordered" evidence="1">
    <location>
        <begin position="1"/>
        <end position="22"/>
    </location>
</feature>
<feature type="domain" description="HTH cro/C1-type" evidence="2">
    <location>
        <begin position="29"/>
        <end position="83"/>
    </location>
</feature>
<dbReference type="Gene3D" id="1.10.260.40">
    <property type="entry name" value="lambda repressor-like DNA-binding domains"/>
    <property type="match status" value="1"/>
</dbReference>
<keyword evidence="4" id="KW-1185">Reference proteome</keyword>
<name>A0A212RTR4_9PROT</name>
<reference evidence="3 4" key="1">
    <citation type="submission" date="2017-06" db="EMBL/GenBank/DDBJ databases">
        <authorList>
            <person name="Kim H.J."/>
            <person name="Triplett B.A."/>
        </authorList>
    </citation>
    <scope>NUCLEOTIDE SEQUENCE [LARGE SCALE GENOMIC DNA]</scope>
    <source>
        <strain evidence="3 4">B29T1</strain>
    </source>
</reference>
<organism evidence="3 4">
    <name type="scientific">Arboricoccus pini</name>
    <dbReference type="NCBI Taxonomy" id="1963835"/>
    <lineage>
        <taxon>Bacteria</taxon>
        <taxon>Pseudomonadati</taxon>
        <taxon>Pseudomonadota</taxon>
        <taxon>Alphaproteobacteria</taxon>
        <taxon>Geminicoccales</taxon>
        <taxon>Geminicoccaceae</taxon>
        <taxon>Arboricoccus</taxon>
    </lineage>
</organism>
<dbReference type="PROSITE" id="PS50943">
    <property type="entry name" value="HTH_CROC1"/>
    <property type="match status" value="1"/>
</dbReference>
<evidence type="ECO:0000256" key="1">
    <source>
        <dbReference type="SAM" id="MobiDB-lite"/>
    </source>
</evidence>
<dbReference type="GO" id="GO:0003677">
    <property type="term" value="F:DNA binding"/>
    <property type="evidence" value="ECO:0007669"/>
    <property type="project" value="InterPro"/>
</dbReference>
<dbReference type="RefSeq" id="WP_088562563.1">
    <property type="nucleotide sequence ID" value="NZ_FYEH01000014.1"/>
</dbReference>
<dbReference type="EMBL" id="FYEH01000014">
    <property type="protein sequence ID" value="SNB75998.1"/>
    <property type="molecule type" value="Genomic_DNA"/>
</dbReference>
<dbReference type="OrthoDB" id="9797172at2"/>
<evidence type="ECO:0000313" key="3">
    <source>
        <dbReference type="EMBL" id="SNB75998.1"/>
    </source>
</evidence>
<dbReference type="Pfam" id="PF01381">
    <property type="entry name" value="HTH_3"/>
    <property type="match status" value="1"/>
</dbReference>
<dbReference type="Proteomes" id="UP000197065">
    <property type="component" value="Unassembled WGS sequence"/>
</dbReference>
<dbReference type="InterPro" id="IPR010982">
    <property type="entry name" value="Lambda_DNA-bd_dom_sf"/>
</dbReference>
<accession>A0A212RTR4</accession>
<evidence type="ECO:0000313" key="4">
    <source>
        <dbReference type="Proteomes" id="UP000197065"/>
    </source>
</evidence>
<evidence type="ECO:0000259" key="2">
    <source>
        <dbReference type="PROSITE" id="PS50943"/>
    </source>
</evidence>
<dbReference type="CDD" id="cd00093">
    <property type="entry name" value="HTH_XRE"/>
    <property type="match status" value="1"/>
</dbReference>
<proteinExistence type="predicted"/>
<dbReference type="SMART" id="SM00530">
    <property type="entry name" value="HTH_XRE"/>
    <property type="match status" value="1"/>
</dbReference>
<gene>
    <name evidence="3" type="ORF">SAMN07250955_11452</name>
</gene>
<protein>
    <submittedName>
        <fullName evidence="3">Helix-turn-helix</fullName>
    </submittedName>
</protein>
<dbReference type="SUPFAM" id="SSF47413">
    <property type="entry name" value="lambda repressor-like DNA-binding domains"/>
    <property type="match status" value="1"/>
</dbReference>
<dbReference type="InterPro" id="IPR001387">
    <property type="entry name" value="Cro/C1-type_HTH"/>
</dbReference>
<sequence>MSADDTKTPGYGQEGRRTQDVDRHVGNRIRERRTLLGLSQQDMANLIGVTYQQAHKYERGVNRVAAGRLYQVAQVLGVPVAFFFEGIEEETPVQPTQQQRMLLELARLFTSVPDRRHQEALCALARALADPGASIDADLPEGIEEEAEEDT</sequence>